<evidence type="ECO:0000313" key="3">
    <source>
        <dbReference type="Proteomes" id="UP001151760"/>
    </source>
</evidence>
<keyword evidence="3" id="KW-1185">Reference proteome</keyword>
<sequence length="590" mass="65168">MGFSPGLTNKGFGSIVDCGLQNVSLKVMAFSVISISSDSSEESVGTSATRVILFGTIPTTVPATAPTIDLPIIHDDTPLIPTISPINSYEVTVAQWRSRPIPVGRPYHTQPNGVLKILTAKKSVGSLPTYRFALRYSADYSLLDHFTSDDSSRDSMLDSSSKTSSDFHSDTSSYSFARHSSLCHPISDSLCDPPTAISARPYRKRCMISMLCIVLLMILRLLRGTNVRVEVETMAEEEAESSVRVSADGSLEVMQRGLDVVMQELYDHMIGTLGGESEKRETRGMLDVDRQRVNHLSTYGLVNVFRTMLTTTLSGMTQDAINELIAKRVEEALNAYDAARNPRTKTGMEDDQQDDNVEANVNNGNGNRNGNGNPNANNGGVVPVARECTYQDFVKCQPLNFKGTKGAVGLARWFEKMKKVFHISNCPPRYQVKYASCTLLDGALTWWNSHKRIVGVDAAYAMTWKALMRLMTEVYCPRNEIQKMETELNECPNLKNQNRKNKIGNKNGNNEAKARAYAIGGRRANPDSNVITGTFLLNNRYASMLFDSGAVRSFVSTTFNALLDVIPSTLDTSYVVELADGRNFRNKCDT</sequence>
<reference evidence="2" key="2">
    <citation type="submission" date="2022-01" db="EMBL/GenBank/DDBJ databases">
        <authorList>
            <person name="Yamashiro T."/>
            <person name="Shiraishi A."/>
            <person name="Satake H."/>
            <person name="Nakayama K."/>
        </authorList>
    </citation>
    <scope>NUCLEOTIDE SEQUENCE</scope>
</reference>
<feature type="region of interest" description="Disordered" evidence="1">
    <location>
        <begin position="149"/>
        <end position="169"/>
    </location>
</feature>
<comment type="caution">
    <text evidence="2">The sequence shown here is derived from an EMBL/GenBank/DDBJ whole genome shotgun (WGS) entry which is preliminary data.</text>
</comment>
<evidence type="ECO:0000313" key="2">
    <source>
        <dbReference type="EMBL" id="GJT35730.1"/>
    </source>
</evidence>
<evidence type="ECO:0008006" key="4">
    <source>
        <dbReference type="Google" id="ProtNLM"/>
    </source>
</evidence>
<dbReference type="EMBL" id="BQNB010015076">
    <property type="protein sequence ID" value="GJT35730.1"/>
    <property type="molecule type" value="Genomic_DNA"/>
</dbReference>
<gene>
    <name evidence="2" type="ORF">Tco_0926149</name>
</gene>
<dbReference type="Proteomes" id="UP001151760">
    <property type="component" value="Unassembled WGS sequence"/>
</dbReference>
<accession>A0ABQ5D8Y2</accession>
<feature type="compositionally biased region" description="Low complexity" evidence="1">
    <location>
        <begin position="157"/>
        <end position="169"/>
    </location>
</feature>
<organism evidence="2 3">
    <name type="scientific">Tanacetum coccineum</name>
    <dbReference type="NCBI Taxonomy" id="301880"/>
    <lineage>
        <taxon>Eukaryota</taxon>
        <taxon>Viridiplantae</taxon>
        <taxon>Streptophyta</taxon>
        <taxon>Embryophyta</taxon>
        <taxon>Tracheophyta</taxon>
        <taxon>Spermatophyta</taxon>
        <taxon>Magnoliopsida</taxon>
        <taxon>eudicotyledons</taxon>
        <taxon>Gunneridae</taxon>
        <taxon>Pentapetalae</taxon>
        <taxon>asterids</taxon>
        <taxon>campanulids</taxon>
        <taxon>Asterales</taxon>
        <taxon>Asteraceae</taxon>
        <taxon>Asteroideae</taxon>
        <taxon>Anthemideae</taxon>
        <taxon>Anthemidinae</taxon>
        <taxon>Tanacetum</taxon>
    </lineage>
</organism>
<feature type="compositionally biased region" description="Low complexity" evidence="1">
    <location>
        <begin position="360"/>
        <end position="378"/>
    </location>
</feature>
<dbReference type="Pfam" id="PF08284">
    <property type="entry name" value="RVP_2"/>
    <property type="match status" value="1"/>
</dbReference>
<proteinExistence type="predicted"/>
<evidence type="ECO:0000256" key="1">
    <source>
        <dbReference type="SAM" id="MobiDB-lite"/>
    </source>
</evidence>
<protein>
    <recommendedName>
        <fullName evidence="4">Reverse transcriptase domain-containing protein</fullName>
    </recommendedName>
</protein>
<feature type="region of interest" description="Disordered" evidence="1">
    <location>
        <begin position="342"/>
        <end position="378"/>
    </location>
</feature>
<name>A0ABQ5D8Y2_9ASTR</name>
<reference evidence="2" key="1">
    <citation type="journal article" date="2022" name="Int. J. Mol. Sci.">
        <title>Draft Genome of Tanacetum Coccineum: Genomic Comparison of Closely Related Tanacetum-Family Plants.</title>
        <authorList>
            <person name="Yamashiro T."/>
            <person name="Shiraishi A."/>
            <person name="Nakayama K."/>
            <person name="Satake H."/>
        </authorList>
    </citation>
    <scope>NUCLEOTIDE SEQUENCE</scope>
</reference>